<dbReference type="GO" id="GO:0016491">
    <property type="term" value="F:oxidoreductase activity"/>
    <property type="evidence" value="ECO:0007669"/>
    <property type="project" value="UniProtKB-KW"/>
</dbReference>
<keyword evidence="1" id="KW-0479">Metal-binding</keyword>
<evidence type="ECO:0000256" key="1">
    <source>
        <dbReference type="RuleBase" id="RU003682"/>
    </source>
</evidence>
<dbReference type="PANTHER" id="PTHR33099">
    <property type="entry name" value="FE2OG DIOXYGENASE DOMAIN-CONTAINING PROTEIN"/>
    <property type="match status" value="1"/>
</dbReference>
<comment type="similarity">
    <text evidence="1">Belongs to the iron/ascorbate-dependent oxidoreductase family.</text>
</comment>
<reference evidence="3" key="1">
    <citation type="submission" date="2023-03" db="EMBL/GenBank/DDBJ databases">
        <title>Massive genome expansion in bonnet fungi (Mycena s.s.) driven by repeated elements and novel gene families across ecological guilds.</title>
        <authorList>
            <consortium name="Lawrence Berkeley National Laboratory"/>
            <person name="Harder C.B."/>
            <person name="Miyauchi S."/>
            <person name="Viragh M."/>
            <person name="Kuo A."/>
            <person name="Thoen E."/>
            <person name="Andreopoulos B."/>
            <person name="Lu D."/>
            <person name="Skrede I."/>
            <person name="Drula E."/>
            <person name="Henrissat B."/>
            <person name="Morin E."/>
            <person name="Kohler A."/>
            <person name="Barry K."/>
            <person name="LaButti K."/>
            <person name="Morin E."/>
            <person name="Salamov A."/>
            <person name="Lipzen A."/>
            <person name="Mereny Z."/>
            <person name="Hegedus B."/>
            <person name="Baldrian P."/>
            <person name="Stursova M."/>
            <person name="Weitz H."/>
            <person name="Taylor A."/>
            <person name="Grigoriev I.V."/>
            <person name="Nagy L.G."/>
            <person name="Martin F."/>
            <person name="Kauserud H."/>
        </authorList>
    </citation>
    <scope>NUCLEOTIDE SEQUENCE</scope>
    <source>
        <strain evidence="3">9284</strain>
    </source>
</reference>
<dbReference type="Proteomes" id="UP001221142">
    <property type="component" value="Unassembled WGS sequence"/>
</dbReference>
<dbReference type="Pfam" id="PF13640">
    <property type="entry name" value="2OG-FeII_Oxy_3"/>
    <property type="match status" value="1"/>
</dbReference>
<keyword evidence="1" id="KW-0560">Oxidoreductase</keyword>
<evidence type="ECO:0000259" key="2">
    <source>
        <dbReference type="PROSITE" id="PS51471"/>
    </source>
</evidence>
<dbReference type="InterPro" id="IPR005123">
    <property type="entry name" value="Oxoglu/Fe-dep_dioxygenase_dom"/>
</dbReference>
<sequence length="428" mass="46511">MAGSSNDDVQIQIDALCTALTTGVPYTSGLHTVKHDDLVVYYELEGETRPCRIDLSKASDAELVALNAACQQATFGVGGNDVLDENYRKAGKMDVQNFSLRFDVAALLEKVSPEILHGRGHNKVIEENKFLRAEMYKLNVYGPGSFFKAHKDTPRGEDMIGSLVVVFPTNHEGGALTLEHGGKNWVFDSAAELSAVSESPSIAYIAFYSDVTHTVETVNAGYRVTLTYNLFVASRNDGIDTIQRNISEPERAFEKGLRALLANPSFLPSGGFLAFGLAHQYPIPVKPLLRAGRLRGRGLPGILPLLKGNDALIRAISEHVGLETQLKVHYITDQIGRDILADDVIQTGHIVEDQGELQDQLEELGEPVHGSDDDDPAGVVVVWVTELTELNPVEATYVAYGNEASTGHIYGDVALFVEIPEVGEGIRA</sequence>
<name>A0AAD7FZ43_9AGAR</name>
<protein>
    <recommendedName>
        <fullName evidence="2">Fe2OG dioxygenase domain-containing protein</fullName>
    </recommendedName>
</protein>
<comment type="caution">
    <text evidence="3">The sequence shown here is derived from an EMBL/GenBank/DDBJ whole genome shotgun (WGS) entry which is preliminary data.</text>
</comment>
<dbReference type="GO" id="GO:0046872">
    <property type="term" value="F:metal ion binding"/>
    <property type="evidence" value="ECO:0007669"/>
    <property type="project" value="UniProtKB-KW"/>
</dbReference>
<dbReference type="AlphaFoldDB" id="A0AAD7FZ43"/>
<evidence type="ECO:0000313" key="3">
    <source>
        <dbReference type="EMBL" id="KAJ7650773.1"/>
    </source>
</evidence>
<keyword evidence="4" id="KW-1185">Reference proteome</keyword>
<keyword evidence="1" id="KW-0408">Iron</keyword>
<dbReference type="InterPro" id="IPR044862">
    <property type="entry name" value="Pro_4_hyd_alph_FE2OG_OXY"/>
</dbReference>
<accession>A0AAD7FZ43</accession>
<dbReference type="PANTHER" id="PTHR33099:SF14">
    <property type="entry name" value="PROLYL 4-HYDROXYLASE ALPHA SUBUNIT FE(2+) 2OG DIOXYGENASE DOMAIN-CONTAINING PROTEIN"/>
    <property type="match status" value="1"/>
</dbReference>
<proteinExistence type="inferred from homology"/>
<evidence type="ECO:0000313" key="4">
    <source>
        <dbReference type="Proteomes" id="UP001221142"/>
    </source>
</evidence>
<organism evidence="3 4">
    <name type="scientific">Roridomyces roridus</name>
    <dbReference type="NCBI Taxonomy" id="1738132"/>
    <lineage>
        <taxon>Eukaryota</taxon>
        <taxon>Fungi</taxon>
        <taxon>Dikarya</taxon>
        <taxon>Basidiomycota</taxon>
        <taxon>Agaricomycotina</taxon>
        <taxon>Agaricomycetes</taxon>
        <taxon>Agaricomycetidae</taxon>
        <taxon>Agaricales</taxon>
        <taxon>Marasmiineae</taxon>
        <taxon>Mycenaceae</taxon>
        <taxon>Roridomyces</taxon>
    </lineage>
</organism>
<feature type="domain" description="Fe2OG dioxygenase" evidence="2">
    <location>
        <begin position="132"/>
        <end position="234"/>
    </location>
</feature>
<dbReference type="Gene3D" id="2.60.120.620">
    <property type="entry name" value="q2cbj1_9rhob like domain"/>
    <property type="match status" value="1"/>
</dbReference>
<dbReference type="EMBL" id="JARKIF010000001">
    <property type="protein sequence ID" value="KAJ7650773.1"/>
    <property type="molecule type" value="Genomic_DNA"/>
</dbReference>
<gene>
    <name evidence="3" type="ORF">FB45DRAFT_986640</name>
</gene>
<dbReference type="PROSITE" id="PS51471">
    <property type="entry name" value="FE2OG_OXY"/>
    <property type="match status" value="1"/>
</dbReference>